<dbReference type="PANTHER" id="PTHR33121:SF15">
    <property type="entry name" value="BLUE LIGHT- AND TEMPERATURE-REGULATED ANTIREPRESSOR BLUF"/>
    <property type="match status" value="1"/>
</dbReference>
<dbReference type="SMART" id="SM00052">
    <property type="entry name" value="EAL"/>
    <property type="match status" value="1"/>
</dbReference>
<dbReference type="CDD" id="cd01948">
    <property type="entry name" value="EAL"/>
    <property type="match status" value="1"/>
</dbReference>
<sequence>MDSFRIHSQEELAGQAQQCAGCGNETPLPLEIGFAFQPIVDVSSKSVYACEALVRGAKGESAYSVLSQIDDGNRYRFDQHCRQVAIANAAALGLDAFLSINFLPNAVYRPEVCIRTTLEAAQKNGFPLERIIFETVEGEHIGDRARLVEIFKAYKKFGFLTAIDDFGAGYSGLALLVDFQPDIVKLDMALLRGIDTDTVRQRIVRGVLSICDDLGIRVVAEGIETKGERDFFIAYGVSLMQGYFFAKPAFAAIPKLDPEVFAA</sequence>
<dbReference type="InterPro" id="IPR050706">
    <property type="entry name" value="Cyclic-di-GMP_PDE-like"/>
</dbReference>
<dbReference type="GO" id="GO:0071111">
    <property type="term" value="F:cyclic-guanylate-specific phosphodiesterase activity"/>
    <property type="evidence" value="ECO:0007669"/>
    <property type="project" value="InterPro"/>
</dbReference>
<organism evidence="2 3">
    <name type="scientific">Cupriavidus basilensis</name>
    <dbReference type="NCBI Taxonomy" id="68895"/>
    <lineage>
        <taxon>Bacteria</taxon>
        <taxon>Pseudomonadati</taxon>
        <taxon>Pseudomonadota</taxon>
        <taxon>Betaproteobacteria</taxon>
        <taxon>Burkholderiales</taxon>
        <taxon>Burkholderiaceae</taxon>
        <taxon>Cupriavidus</taxon>
    </lineage>
</organism>
<proteinExistence type="predicted"/>
<dbReference type="EMBL" id="CP062804">
    <property type="protein sequence ID" value="QOT79473.1"/>
    <property type="molecule type" value="Genomic_DNA"/>
</dbReference>
<gene>
    <name evidence="2" type="ORF">F7R26_032685</name>
</gene>
<feature type="domain" description="EAL" evidence="1">
    <location>
        <begin position="9"/>
        <end position="262"/>
    </location>
</feature>
<protein>
    <submittedName>
        <fullName evidence="2">EAL domain-containing protein</fullName>
    </submittedName>
</protein>
<dbReference type="PANTHER" id="PTHR33121">
    <property type="entry name" value="CYCLIC DI-GMP PHOSPHODIESTERASE PDEF"/>
    <property type="match status" value="1"/>
</dbReference>
<dbReference type="AlphaFoldDB" id="A0A643FK80"/>
<dbReference type="InterPro" id="IPR001633">
    <property type="entry name" value="EAL_dom"/>
</dbReference>
<dbReference type="Gene3D" id="3.20.20.450">
    <property type="entry name" value="EAL domain"/>
    <property type="match status" value="1"/>
</dbReference>
<evidence type="ECO:0000313" key="2">
    <source>
        <dbReference type="EMBL" id="QOT79473.1"/>
    </source>
</evidence>
<accession>A0A643FK80</accession>
<dbReference type="PROSITE" id="PS50883">
    <property type="entry name" value="EAL"/>
    <property type="match status" value="1"/>
</dbReference>
<dbReference type="SUPFAM" id="SSF141868">
    <property type="entry name" value="EAL domain-like"/>
    <property type="match status" value="1"/>
</dbReference>
<dbReference type="InterPro" id="IPR035919">
    <property type="entry name" value="EAL_sf"/>
</dbReference>
<dbReference type="RefSeq" id="WP_150992148.1">
    <property type="nucleotide sequence ID" value="NZ_CP062804.1"/>
</dbReference>
<dbReference type="GeneID" id="98405723"/>
<evidence type="ECO:0000313" key="3">
    <source>
        <dbReference type="Proteomes" id="UP000397656"/>
    </source>
</evidence>
<dbReference type="Proteomes" id="UP000397656">
    <property type="component" value="Chromosome 2"/>
</dbReference>
<reference evidence="2 3" key="1">
    <citation type="submission" date="2020-10" db="EMBL/GenBank/DDBJ databases">
        <title>Complete genome sequence of Cupriavidus basilensis CCUG 49340T.</title>
        <authorList>
            <person name="Salva-Serra F."/>
            <person name="Donoso R.A."/>
            <person name="Cho K.H."/>
            <person name="Yoo J.A."/>
            <person name="Lee K."/>
            <person name="Yoon S.-H."/>
            <person name="Perez-Pantoja D."/>
            <person name="Moore E.R.B."/>
        </authorList>
    </citation>
    <scope>NUCLEOTIDE SEQUENCE [LARGE SCALE GENOMIC DNA]</scope>
    <source>
        <strain evidence="3">CCUG 49340</strain>
    </source>
</reference>
<evidence type="ECO:0000259" key="1">
    <source>
        <dbReference type="PROSITE" id="PS50883"/>
    </source>
</evidence>
<dbReference type="Pfam" id="PF00563">
    <property type="entry name" value="EAL"/>
    <property type="match status" value="1"/>
</dbReference>
<name>A0A643FK80_9BURK</name>